<evidence type="ECO:0000313" key="2">
    <source>
        <dbReference type="EMBL" id="DAC75527.1"/>
    </source>
</evidence>
<dbReference type="GeneID" id="56686127"/>
<sequence length="278" mass="31622">MEPLSMLAMGAAVGGAAGKFVEKAWDSGEKWIQTFFKDHKEIAQQKATENTIDFLNELAKKVKHLEESRQISQEKINSAQDHPDFSALLQKALLASAQTENKDKHVILARLVSERLKSEPESIFALCSKIACDSISYATINQLMILGLAVNFYGIRPNPYPPAHINSVNYQEWFDNWLIARLKPYQNIIFRPIDLGHLESLSCLRMNTFMGRNLNQQFQKDHLIYDFGKMKDVTLRLSMEFFWKSGLQMIDITTVGQIIGVSVSDLLTNTTTDFDGWE</sequence>
<reference evidence="2" key="6">
    <citation type="journal article" date="2017" name="Nat. Commun.">
        <title>Evolutionary dynamics and genomic features of the Elizabethkingia anophelis 2015 to 2016 Wisconsin outbreak strain.</title>
        <authorList>
            <person name="Perrin A."/>
            <person name="Larsonneur E."/>
            <person name="Nicholson A.C."/>
            <person name="Edwards D.J."/>
            <person name="Gundlach K.M."/>
            <person name="Whitney A.M."/>
            <person name="Gulvik C.A."/>
            <person name="Bell M.E."/>
            <person name="Rendueles O."/>
            <person name="Cury J."/>
            <person name="Hugon P."/>
            <person name="Clermont D."/>
            <person name="Enouf V."/>
            <person name="Loparev V."/>
            <person name="Juieng P."/>
            <person name="Monson T."/>
            <person name="Warshauer D."/>
            <person name="Elbadawi L.I."/>
            <person name="Walters M.S."/>
            <person name="Crist M.B."/>
            <person name="Noble-Wang J."/>
            <person name="Borlaug G."/>
            <person name="Rocha E.P.C."/>
            <person name="Criscuolo A."/>
            <person name="Touchon M."/>
            <person name="Davis J.P."/>
            <person name="Holt K.E."/>
            <person name="McQuiston J.R."/>
            <person name="Brisse S."/>
        </authorList>
    </citation>
    <scope>NUCLEOTIDE SEQUENCE</scope>
</reference>
<name>A0A455ZFB2_9FLAO</name>
<reference evidence="2" key="4">
    <citation type="journal article" date="2016" name="Sci. Rep.">
        <title>Genomic epidemiology and global diversity of the emerging bacterial pathogen Elizabethkingia anophelis.</title>
        <authorList>
            <person name="Breurec S."/>
            <person name="Criscuolo A."/>
            <person name="Diancourt L."/>
            <person name="Rendueles O."/>
            <person name="Vandenbogaert M."/>
            <person name="Passet V."/>
            <person name="Caro V."/>
            <person name="Rocha E.P."/>
            <person name="Touchon M."/>
            <person name="Brisse S."/>
        </authorList>
    </citation>
    <scope>NUCLEOTIDE SEQUENCE</scope>
</reference>
<dbReference type="InterPro" id="IPR053773">
    <property type="entry name" value="Vpar_1526-like"/>
</dbReference>
<dbReference type="RefSeq" id="WP_009092159.1">
    <property type="nucleotide sequence ID" value="NZ_CBCRWW010000009.1"/>
</dbReference>
<dbReference type="NCBIfam" id="NF045477">
    <property type="entry name" value="LPO_1073_dom"/>
    <property type="match status" value="1"/>
</dbReference>
<dbReference type="EMBL" id="BK010606">
    <property type="protein sequence ID" value="DAC75527.1"/>
    <property type="molecule type" value="Genomic_DNA"/>
</dbReference>
<reference evidence="2" key="8">
    <citation type="journal article" date="2018" name="J. ISSAAS">
        <title>In Silico Identification of Three Types of Integrative and Conjugative Elements (ICEs) in Elizabethkingia anophelis Strains Isolated from Around the World.</title>
        <authorList>
            <person name="Xu J."/>
            <person name="Pei D."/>
            <person name="Nicholson A."/>
            <person name="Lan Y."/>
            <person name="Xia Q."/>
        </authorList>
    </citation>
    <scope>NUCLEOTIDE SEQUENCE</scope>
</reference>
<dbReference type="AlphaFoldDB" id="A0A455ZFB2"/>
<reference evidence="2" key="3">
    <citation type="journal article" date="2016" name="Genome Announc.">
        <title>Complete Genome Sequences of Four Strains from the 2015-2016 Elizabethkingia anophelis Outbreak.</title>
        <authorList>
            <person name="Nicholson A.C."/>
            <person name="Whitney A.M."/>
            <person name="Emery B.D."/>
            <person name="Bell M.E."/>
            <person name="Gartin J.T."/>
            <person name="Humrighouse B.W."/>
            <person name="Loparev V.N."/>
            <person name="Batra D."/>
            <person name="Sheth M."/>
            <person name="Rowe L.A."/>
            <person name="Juieng P."/>
            <person name="Knipe K."/>
            <person name="Gulvik C."/>
            <person name="McQuiston J.R."/>
        </authorList>
    </citation>
    <scope>NUCLEOTIDE SEQUENCE</scope>
</reference>
<reference evidence="2" key="5">
    <citation type="journal article" date="2017" name="Genome Announc.">
        <title>Complete Circularized Genome Sequences of Four Strains of Elizabethkingia anophelis, Including Two Novel Strains Isolated from Wild-Caught Anopheles sinensis.</title>
        <authorList>
            <person name="Pei D."/>
            <person name="Nicholson A.C."/>
            <person name="Jiang J."/>
            <person name="Chen H."/>
            <person name="Whitney A.M."/>
            <person name="Villarma A."/>
            <person name="Bell M."/>
            <person name="Humrighouse B."/>
            <person name="Rowe L.A."/>
            <person name="Sheth M."/>
            <person name="Batra D."/>
            <person name="Juieng P."/>
            <person name="Loparev V.N."/>
            <person name="McQuiston J.R."/>
            <person name="Lan Y."/>
            <person name="Ma Y."/>
            <person name="Xu J."/>
        </authorList>
    </citation>
    <scope>NUCLEOTIDE SEQUENCE</scope>
</reference>
<reference evidence="2" key="2">
    <citation type="journal article" date="2014" name="PLoS ONE">
        <title>Insights from the genome annotation of Elizabethkingia anophelis from the malaria vector Anopheles gambiae.</title>
        <authorList>
            <person name="Kukutla P."/>
            <person name="Lindberg B.G."/>
            <person name="Pei D."/>
            <person name="Rayl M."/>
            <person name="Yu W."/>
            <person name="Steritz M."/>
            <person name="Faye I."/>
            <person name="Xu J."/>
        </authorList>
    </citation>
    <scope>NUCLEOTIDE SEQUENCE</scope>
</reference>
<keyword evidence="1" id="KW-0175">Coiled coil</keyword>
<feature type="coiled-coil region" evidence="1">
    <location>
        <begin position="55"/>
        <end position="82"/>
    </location>
</feature>
<proteinExistence type="predicted"/>
<evidence type="ECO:0000256" key="1">
    <source>
        <dbReference type="SAM" id="Coils"/>
    </source>
</evidence>
<accession>A0A455ZFB2</accession>
<protein>
    <submittedName>
        <fullName evidence="2">Uncharacterized protein</fullName>
    </submittedName>
</protein>
<reference evidence="2" key="7">
    <citation type="journal article" date="2017" name="Sci. Rep.">
        <title>Genomic features, phylogenetic relationships, and comparative genomics of Elizabethkingia anophelis strain EM361-97 isolated in Taiwan.</title>
        <authorList>
            <person name="Lin J.N."/>
            <person name="Lai C.H."/>
            <person name="Yang C.H."/>
            <person name="Huang Y.H."/>
            <person name="Lin H.H."/>
        </authorList>
    </citation>
    <scope>NUCLEOTIDE SEQUENCE</scope>
</reference>
<reference evidence="2" key="1">
    <citation type="journal article" date="2014" name="Genome Biol. Evol.">
        <title>Comparative genomic analysis of malaria mosquito vector-associated novel pathogen Elizabethkingia anophelis.</title>
        <authorList>
            <person name="Teo J."/>
            <person name="Tan S.Y."/>
            <person name="Liu Y."/>
            <person name="Tay M."/>
            <person name="Ding Y."/>
            <person name="Li Y."/>
            <person name="Kjelleberg S."/>
            <person name="Givskov M."/>
            <person name="Lin R.T."/>
            <person name="Yang L."/>
        </authorList>
    </citation>
    <scope>NUCLEOTIDE SEQUENCE</scope>
</reference>
<gene>
    <name evidence="2" type="primary">ICEEaIII(1)_R26_80267_81103</name>
</gene>
<organism evidence="2">
    <name type="scientific">Elizabethkingia anophelis</name>
    <dbReference type="NCBI Taxonomy" id="1117645"/>
    <lineage>
        <taxon>Bacteria</taxon>
        <taxon>Pseudomonadati</taxon>
        <taxon>Bacteroidota</taxon>
        <taxon>Flavobacteriia</taxon>
        <taxon>Flavobacteriales</taxon>
        <taxon>Weeksellaceae</taxon>
        <taxon>Elizabethkingia</taxon>
    </lineage>
</organism>